<evidence type="ECO:0000259" key="5">
    <source>
        <dbReference type="Pfam" id="PF01850"/>
    </source>
</evidence>
<dbReference type="Gene3D" id="3.40.50.1010">
    <property type="entry name" value="5'-nuclease"/>
    <property type="match status" value="1"/>
</dbReference>
<dbReference type="RefSeq" id="WP_208097760.1">
    <property type="nucleotide sequence ID" value="NZ_JAGDYM010000009.1"/>
</dbReference>
<accession>A0A939S651</accession>
<evidence type="ECO:0000256" key="4">
    <source>
        <dbReference type="ARBA" id="ARBA00022842"/>
    </source>
</evidence>
<comment type="caution">
    <text evidence="6">The sequence shown here is derived from an EMBL/GenBank/DDBJ whole genome shotgun (WGS) entry which is preliminary data.</text>
</comment>
<protein>
    <submittedName>
        <fullName evidence="6">Type II toxin-antitoxin system VapC family toxin</fullName>
    </submittedName>
</protein>
<dbReference type="Proteomes" id="UP000664382">
    <property type="component" value="Unassembled WGS sequence"/>
</dbReference>
<dbReference type="InterPro" id="IPR029060">
    <property type="entry name" value="PIN-like_dom_sf"/>
</dbReference>
<organism evidence="6 7">
    <name type="scientific">Leucobacter weissii</name>
    <dbReference type="NCBI Taxonomy" id="1983706"/>
    <lineage>
        <taxon>Bacteria</taxon>
        <taxon>Bacillati</taxon>
        <taxon>Actinomycetota</taxon>
        <taxon>Actinomycetes</taxon>
        <taxon>Micrococcales</taxon>
        <taxon>Microbacteriaceae</taxon>
        <taxon>Leucobacter</taxon>
    </lineage>
</organism>
<dbReference type="CDD" id="cd18682">
    <property type="entry name" value="PIN_VapC-like"/>
    <property type="match status" value="1"/>
</dbReference>
<reference evidence="6" key="1">
    <citation type="submission" date="2021-03" db="EMBL/GenBank/DDBJ databases">
        <title>Leucobacter chromiisoli sp. nov., isolated from chromium-containing soil of chemical plant.</title>
        <authorList>
            <person name="Xu Z."/>
        </authorList>
    </citation>
    <scope>NUCLEOTIDE SEQUENCE</scope>
    <source>
        <strain evidence="6">S27</strain>
    </source>
</reference>
<keyword evidence="1" id="KW-0540">Nuclease</keyword>
<keyword evidence="7" id="KW-1185">Reference proteome</keyword>
<evidence type="ECO:0000256" key="1">
    <source>
        <dbReference type="ARBA" id="ARBA00022722"/>
    </source>
</evidence>
<keyword evidence="3" id="KW-0378">Hydrolase</keyword>
<gene>
    <name evidence="6" type="ORF">J4H92_08590</name>
</gene>
<dbReference type="EMBL" id="JAGDYM010000009">
    <property type="protein sequence ID" value="MBO1902004.1"/>
    <property type="molecule type" value="Genomic_DNA"/>
</dbReference>
<dbReference type="InterPro" id="IPR002716">
    <property type="entry name" value="PIN_dom"/>
</dbReference>
<evidence type="ECO:0000256" key="2">
    <source>
        <dbReference type="ARBA" id="ARBA00022723"/>
    </source>
</evidence>
<proteinExistence type="predicted"/>
<keyword evidence="2" id="KW-0479">Metal-binding</keyword>
<dbReference type="GO" id="GO:0004518">
    <property type="term" value="F:nuclease activity"/>
    <property type="evidence" value="ECO:0007669"/>
    <property type="project" value="UniProtKB-KW"/>
</dbReference>
<dbReference type="SUPFAM" id="SSF88723">
    <property type="entry name" value="PIN domain-like"/>
    <property type="match status" value="1"/>
</dbReference>
<dbReference type="GO" id="GO:0046872">
    <property type="term" value="F:metal ion binding"/>
    <property type="evidence" value="ECO:0007669"/>
    <property type="project" value="UniProtKB-KW"/>
</dbReference>
<dbReference type="GO" id="GO:0016787">
    <property type="term" value="F:hydrolase activity"/>
    <property type="evidence" value="ECO:0007669"/>
    <property type="project" value="UniProtKB-KW"/>
</dbReference>
<evidence type="ECO:0000313" key="6">
    <source>
        <dbReference type="EMBL" id="MBO1902004.1"/>
    </source>
</evidence>
<dbReference type="Pfam" id="PF01850">
    <property type="entry name" value="PIN"/>
    <property type="match status" value="1"/>
</dbReference>
<keyword evidence="4" id="KW-0460">Magnesium</keyword>
<evidence type="ECO:0000256" key="3">
    <source>
        <dbReference type="ARBA" id="ARBA00022801"/>
    </source>
</evidence>
<evidence type="ECO:0000313" key="7">
    <source>
        <dbReference type="Proteomes" id="UP000664382"/>
    </source>
</evidence>
<sequence length="121" mass="12846">MRVFDASALLAFLFDEPGGSTVAAYLEDGCCCGAANWSEVAQKVALQGGVWREARALLLSFGLSIESVSAEDAETAAELWQRGSGLSLGDRLCLALGRRLDREIVTADTAWSGLPGILLIR</sequence>
<dbReference type="AlphaFoldDB" id="A0A939S651"/>
<feature type="domain" description="PIN" evidence="5">
    <location>
        <begin position="3"/>
        <end position="112"/>
    </location>
</feature>
<name>A0A939S651_9MICO</name>